<name>A0AAD9LEH5_BABDI</name>
<dbReference type="Gene3D" id="1.10.10.10">
    <property type="entry name" value="Winged helix-like DNA-binding domain superfamily/Winged helix DNA-binding domain"/>
    <property type="match status" value="1"/>
</dbReference>
<dbReference type="InterPro" id="IPR007526">
    <property type="entry name" value="SWIRM"/>
</dbReference>
<sequence>MATNNATSFRHNVFAEAMDIQMWKNSKDEDSTPVSYHTPVRYWFDENDVNDIEREYVENIFWDRERADYTSSIDDALYYYVDIRSQIINLYQQNTKRYLTPSDCIEAINADPSSIARVYCLLNYWQIINYEALRTVTEDDGYLSQFKREIDVIKGKEQNEGENDIGDILPTTAIECDDDNVSLKQIRRQKDELAAFNTPFTAVPSTLESYKLNSNQEPRACQSCQKPCEYSYYVISDMAPGGGYQSVWIACSIFQYSNCE</sequence>
<dbReference type="SUPFAM" id="SSF46689">
    <property type="entry name" value="Homeodomain-like"/>
    <property type="match status" value="1"/>
</dbReference>
<gene>
    <name evidence="2" type="ORF">X943_001035</name>
</gene>
<dbReference type="EMBL" id="JAHBMH010000073">
    <property type="protein sequence ID" value="KAK1932842.1"/>
    <property type="molecule type" value="Genomic_DNA"/>
</dbReference>
<dbReference type="Proteomes" id="UP001195914">
    <property type="component" value="Unassembled WGS sequence"/>
</dbReference>
<dbReference type="InterPro" id="IPR009057">
    <property type="entry name" value="Homeodomain-like_sf"/>
</dbReference>
<reference evidence="2" key="2">
    <citation type="submission" date="2021-05" db="EMBL/GenBank/DDBJ databases">
        <authorList>
            <person name="Pain A."/>
        </authorList>
    </citation>
    <scope>NUCLEOTIDE SEQUENCE</scope>
    <source>
        <strain evidence="2">1802A</strain>
    </source>
</reference>
<dbReference type="PROSITE" id="PS50934">
    <property type="entry name" value="SWIRM"/>
    <property type="match status" value="1"/>
</dbReference>
<reference evidence="2" key="1">
    <citation type="journal article" date="2014" name="Nucleic Acids Res.">
        <title>The evolutionary dynamics of variant antigen genes in Babesia reveal a history of genomic innovation underlying host-parasite interaction.</title>
        <authorList>
            <person name="Jackson A.P."/>
            <person name="Otto T.D."/>
            <person name="Darby A."/>
            <person name="Ramaprasad A."/>
            <person name="Xia D."/>
            <person name="Echaide I.E."/>
            <person name="Farber M."/>
            <person name="Gahlot S."/>
            <person name="Gamble J."/>
            <person name="Gupta D."/>
            <person name="Gupta Y."/>
            <person name="Jackson L."/>
            <person name="Malandrin L."/>
            <person name="Malas T.B."/>
            <person name="Moussa E."/>
            <person name="Nair M."/>
            <person name="Reid A.J."/>
            <person name="Sanders M."/>
            <person name="Sharma J."/>
            <person name="Tracey A."/>
            <person name="Quail M.A."/>
            <person name="Weir W."/>
            <person name="Wastling J.M."/>
            <person name="Hall N."/>
            <person name="Willadsen P."/>
            <person name="Lingelbach K."/>
            <person name="Shiels B."/>
            <person name="Tait A."/>
            <person name="Berriman M."/>
            <person name="Allred D.R."/>
            <person name="Pain A."/>
        </authorList>
    </citation>
    <scope>NUCLEOTIDE SEQUENCE</scope>
    <source>
        <strain evidence="2">1802A</strain>
    </source>
</reference>
<dbReference type="AlphaFoldDB" id="A0AAD9LEH5"/>
<protein>
    <submittedName>
        <fullName evidence="2">SWI/SNF COMPLEX-RELATED protein</fullName>
    </submittedName>
</protein>
<dbReference type="InterPro" id="IPR036388">
    <property type="entry name" value="WH-like_DNA-bd_sf"/>
</dbReference>
<comment type="caution">
    <text evidence="2">The sequence shown here is derived from an EMBL/GenBank/DDBJ whole genome shotgun (WGS) entry which is preliminary data.</text>
</comment>
<proteinExistence type="predicted"/>
<evidence type="ECO:0000313" key="2">
    <source>
        <dbReference type="EMBL" id="KAK1932842.1"/>
    </source>
</evidence>
<feature type="domain" description="SWIRM" evidence="1">
    <location>
        <begin position="35"/>
        <end position="139"/>
    </location>
</feature>
<evidence type="ECO:0000313" key="3">
    <source>
        <dbReference type="Proteomes" id="UP001195914"/>
    </source>
</evidence>
<dbReference type="Pfam" id="PF04433">
    <property type="entry name" value="SWIRM"/>
    <property type="match status" value="1"/>
</dbReference>
<evidence type="ECO:0000259" key="1">
    <source>
        <dbReference type="PROSITE" id="PS50934"/>
    </source>
</evidence>
<accession>A0AAD9LEH5</accession>
<keyword evidence="3" id="KW-1185">Reference proteome</keyword>
<organism evidence="2 3">
    <name type="scientific">Babesia divergens</name>
    <dbReference type="NCBI Taxonomy" id="32595"/>
    <lineage>
        <taxon>Eukaryota</taxon>
        <taxon>Sar</taxon>
        <taxon>Alveolata</taxon>
        <taxon>Apicomplexa</taxon>
        <taxon>Aconoidasida</taxon>
        <taxon>Piroplasmida</taxon>
        <taxon>Babesiidae</taxon>
        <taxon>Babesia</taxon>
    </lineage>
</organism>